<feature type="chain" id="PRO_5042094874" evidence="1">
    <location>
        <begin position="17"/>
        <end position="312"/>
    </location>
</feature>
<dbReference type="Pfam" id="PF01674">
    <property type="entry name" value="Lipase_2"/>
    <property type="match status" value="1"/>
</dbReference>
<accession>A0AAD4N598</accession>
<comment type="caution">
    <text evidence="2">The sequence shown here is derived from an EMBL/GenBank/DDBJ whole genome shotgun (WGS) entry which is preliminary data.</text>
</comment>
<dbReference type="SUPFAM" id="SSF53474">
    <property type="entry name" value="alpha/beta-Hydrolases"/>
    <property type="match status" value="1"/>
</dbReference>
<dbReference type="InterPro" id="IPR029058">
    <property type="entry name" value="AB_hydrolase_fold"/>
</dbReference>
<proteinExistence type="predicted"/>
<organism evidence="2 3">
    <name type="scientific">Ditylenchus destructor</name>
    <dbReference type="NCBI Taxonomy" id="166010"/>
    <lineage>
        <taxon>Eukaryota</taxon>
        <taxon>Metazoa</taxon>
        <taxon>Ecdysozoa</taxon>
        <taxon>Nematoda</taxon>
        <taxon>Chromadorea</taxon>
        <taxon>Rhabditida</taxon>
        <taxon>Tylenchina</taxon>
        <taxon>Tylenchomorpha</taxon>
        <taxon>Sphaerularioidea</taxon>
        <taxon>Anguinidae</taxon>
        <taxon>Anguininae</taxon>
        <taxon>Ditylenchus</taxon>
    </lineage>
</organism>
<dbReference type="InterPro" id="IPR002918">
    <property type="entry name" value="Lipase_EstA/Esterase_EstB"/>
</dbReference>
<dbReference type="Proteomes" id="UP001201812">
    <property type="component" value="Unassembled WGS sequence"/>
</dbReference>
<keyword evidence="1" id="KW-0732">Signal</keyword>
<dbReference type="PANTHER" id="PTHR32015:SF3">
    <property type="entry name" value="TRIACYLGLYCEROL LIPASE"/>
    <property type="match status" value="1"/>
</dbReference>
<dbReference type="AlphaFoldDB" id="A0AAD4N598"/>
<protein>
    <submittedName>
        <fullName evidence="2">Lipase (Class 2) domain-containing protein</fullName>
    </submittedName>
</protein>
<dbReference type="GO" id="GO:0016298">
    <property type="term" value="F:lipase activity"/>
    <property type="evidence" value="ECO:0007669"/>
    <property type="project" value="TreeGrafter"/>
</dbReference>
<keyword evidence="3" id="KW-1185">Reference proteome</keyword>
<feature type="signal peptide" evidence="1">
    <location>
        <begin position="1"/>
        <end position="16"/>
    </location>
</feature>
<dbReference type="EMBL" id="JAKKPZ010000009">
    <property type="protein sequence ID" value="KAI1717426.1"/>
    <property type="molecule type" value="Genomic_DNA"/>
</dbReference>
<dbReference type="Gene3D" id="3.40.50.1820">
    <property type="entry name" value="alpha/beta hydrolase"/>
    <property type="match status" value="1"/>
</dbReference>
<gene>
    <name evidence="2" type="ORF">DdX_07173</name>
</gene>
<name>A0AAD4N598_9BILA</name>
<evidence type="ECO:0000313" key="2">
    <source>
        <dbReference type="EMBL" id="KAI1717426.1"/>
    </source>
</evidence>
<evidence type="ECO:0000313" key="3">
    <source>
        <dbReference type="Proteomes" id="UP001201812"/>
    </source>
</evidence>
<dbReference type="PANTHER" id="PTHR32015">
    <property type="entry name" value="FASTING INDUCED LIPASE"/>
    <property type="match status" value="1"/>
</dbReference>
<sequence length="312" mass="34277">MLIPLCFLLFAAQCHSKFSDEFRRFLRDNFGEDVQDRLERTDLGVLGSFGGGDGTNIDKTPIVFVHGIMNTAGTMSLLKTFFQGKGYSEDELYATSYGPKGSRVMPETGAAHCDYVKSVRYLIEGVSAFTKRPVAVISYSMGVIVSRKAILGGKCVDTGKDLGEPLTDRIETYIGIAGPNHGAFLCSKYLVLGKYVEACDRNNGMRCGSKYLDDINSKERYEAKRIFAIQTLPDEIVGNFICGNPDATSTIDGAEQMITVYGMQHTNVWLLTAPIQYDLLTNTKPRPAQLTLTDKVVKSFGKTMAGLESAFD</sequence>
<dbReference type="GO" id="GO:0016042">
    <property type="term" value="P:lipid catabolic process"/>
    <property type="evidence" value="ECO:0007669"/>
    <property type="project" value="InterPro"/>
</dbReference>
<reference evidence="2" key="1">
    <citation type="submission" date="2022-01" db="EMBL/GenBank/DDBJ databases">
        <title>Genome Sequence Resource for Two Populations of Ditylenchus destructor, the Migratory Endoparasitic Phytonematode.</title>
        <authorList>
            <person name="Zhang H."/>
            <person name="Lin R."/>
            <person name="Xie B."/>
        </authorList>
    </citation>
    <scope>NUCLEOTIDE SEQUENCE</scope>
    <source>
        <strain evidence="2">BazhouSP</strain>
    </source>
</reference>
<evidence type="ECO:0000256" key="1">
    <source>
        <dbReference type="SAM" id="SignalP"/>
    </source>
</evidence>